<protein>
    <submittedName>
        <fullName evidence="1">PIN domain-containing protein</fullName>
    </submittedName>
</protein>
<accession>A0ABW2GP38</accession>
<organism evidence="1 2">
    <name type="scientific">Streptomyces polyrhachis</name>
    <dbReference type="NCBI Taxonomy" id="1282885"/>
    <lineage>
        <taxon>Bacteria</taxon>
        <taxon>Bacillati</taxon>
        <taxon>Actinomycetota</taxon>
        <taxon>Actinomycetes</taxon>
        <taxon>Kitasatosporales</taxon>
        <taxon>Streptomycetaceae</taxon>
        <taxon>Streptomyces</taxon>
    </lineage>
</organism>
<name>A0ABW2GP38_9ACTN</name>
<evidence type="ECO:0000313" key="2">
    <source>
        <dbReference type="Proteomes" id="UP001596413"/>
    </source>
</evidence>
<sequence length="124" mass="13134">MSLTVVLDHTALTALYRADEFFTGVYIEASRGTGRVLIPSLSILAAERELTGCGTHAAALRFAEQVPFTSVHALDTMGWPDIQWPVAHPASIAWQAAQSGEPVTVLSCAPQLYAGTGIAPLDPT</sequence>
<evidence type="ECO:0000313" key="1">
    <source>
        <dbReference type="EMBL" id="MFC7221461.1"/>
    </source>
</evidence>
<comment type="caution">
    <text evidence="1">The sequence shown here is derived from an EMBL/GenBank/DDBJ whole genome shotgun (WGS) entry which is preliminary data.</text>
</comment>
<dbReference type="Proteomes" id="UP001596413">
    <property type="component" value="Unassembled WGS sequence"/>
</dbReference>
<dbReference type="CDD" id="cd18695">
    <property type="entry name" value="PIN_VapC-like"/>
    <property type="match status" value="1"/>
</dbReference>
<reference evidence="2" key="1">
    <citation type="journal article" date="2019" name="Int. J. Syst. Evol. Microbiol.">
        <title>The Global Catalogue of Microorganisms (GCM) 10K type strain sequencing project: providing services to taxonomists for standard genome sequencing and annotation.</title>
        <authorList>
            <consortium name="The Broad Institute Genomics Platform"/>
            <consortium name="The Broad Institute Genome Sequencing Center for Infectious Disease"/>
            <person name="Wu L."/>
            <person name="Ma J."/>
        </authorList>
    </citation>
    <scope>NUCLEOTIDE SEQUENCE [LARGE SCALE GENOMIC DNA]</scope>
    <source>
        <strain evidence="2">CGMCC 1.13681</strain>
    </source>
</reference>
<keyword evidence="2" id="KW-1185">Reference proteome</keyword>
<proteinExistence type="predicted"/>
<gene>
    <name evidence="1" type="ORF">ACFQLX_25320</name>
</gene>
<dbReference type="EMBL" id="JBHSZO010000070">
    <property type="protein sequence ID" value="MFC7221461.1"/>
    <property type="molecule type" value="Genomic_DNA"/>
</dbReference>
<dbReference type="RefSeq" id="WP_386418825.1">
    <property type="nucleotide sequence ID" value="NZ_JBHSZO010000070.1"/>
</dbReference>